<dbReference type="OrthoDB" id="2157530at2759"/>
<evidence type="ECO:0000313" key="2">
    <source>
        <dbReference type="EMBL" id="QRD06625.1"/>
    </source>
</evidence>
<evidence type="ECO:0000259" key="1">
    <source>
        <dbReference type="Pfam" id="PF06985"/>
    </source>
</evidence>
<evidence type="ECO:0000313" key="3">
    <source>
        <dbReference type="Proteomes" id="UP000663193"/>
    </source>
</evidence>
<dbReference type="InterPro" id="IPR010730">
    <property type="entry name" value="HET"/>
</dbReference>
<name>A0A7U2IB89_PHANO</name>
<dbReference type="PANTHER" id="PTHR24148:SF77">
    <property type="entry name" value="HETEROKARYON INCOMPATIBILITY DOMAIN-CONTAINING PROTEIN"/>
    <property type="match status" value="1"/>
</dbReference>
<protein>
    <recommendedName>
        <fullName evidence="1">Heterokaryon incompatibility domain-containing protein</fullName>
    </recommendedName>
</protein>
<dbReference type="VEuPathDB" id="FungiDB:JI435_135250"/>
<feature type="domain" description="Heterokaryon incompatibility" evidence="1">
    <location>
        <begin position="63"/>
        <end position="213"/>
    </location>
</feature>
<dbReference type="AlphaFoldDB" id="A0A7U2IB89"/>
<dbReference type="Proteomes" id="UP000663193">
    <property type="component" value="Chromosome 21"/>
</dbReference>
<dbReference type="InterPro" id="IPR052895">
    <property type="entry name" value="HetReg/Transcr_Mod"/>
</dbReference>
<sequence>MADSSQAFDQSPYSDQPLGPGEIRLLVTETVPVPLQHVFPWLSEEATISLTTKVFRLDQKPDFHAISYVWGTAPASIRVPCNGNDRSLLVTPTAYEMLANFAKFQRLWWWVDAVCIDQENEVEKAGQIPLMRQIYAKAISVAVWLGVGNPAMHAFMNQFDHLVELSKTWLPTYLTWDDDWRGGEWPRNDDIVWEGLMHILDHEWFRRLWTFQEIVLADRATLVCGTGYIDAPSFMILVKDGLSQQGGYIFYDRRVADRLPSRPKYTSLAYVTIMTIVNSQIDMQSGNDAFLAEFLFGLRNHRVKEPVDRIWSIAGLLSEELQAKLITAVDYSEQGRGEYHKTYVKFFKAAIMTAQSVSLLILPPTIGRDDDLLPSWCSDLAAKPACDFCISGQWNRPVAVSRVRPTNILQEDNDTEKSKARVTAIMSHPLKNSISIDHDNTLHVRGFVLDRITEIVQDSDVRGQVSYREEGGWEHWNMENPAHVAAVKWLEEGLSLARRLSHTSDEEIPPHFLMSIPADWRITPDAERVIRNALKSITTGGYDYFHALEEEERGYVWTIMSTIIHLVGHCFFATAGGRFGIAVPGCKVGDEVCALYGGEALYNMRRTGSERSTVKFCGVAFIPFLMEQHQRDAAKLQEDEIFGIQ</sequence>
<dbReference type="EMBL" id="CP069043">
    <property type="protein sequence ID" value="QRD06625.1"/>
    <property type="molecule type" value="Genomic_DNA"/>
</dbReference>
<dbReference type="Pfam" id="PF06985">
    <property type="entry name" value="HET"/>
    <property type="match status" value="1"/>
</dbReference>
<organism evidence="2 3">
    <name type="scientific">Phaeosphaeria nodorum (strain SN15 / ATCC MYA-4574 / FGSC 10173)</name>
    <name type="common">Glume blotch fungus</name>
    <name type="synonym">Parastagonospora nodorum</name>
    <dbReference type="NCBI Taxonomy" id="321614"/>
    <lineage>
        <taxon>Eukaryota</taxon>
        <taxon>Fungi</taxon>
        <taxon>Dikarya</taxon>
        <taxon>Ascomycota</taxon>
        <taxon>Pezizomycotina</taxon>
        <taxon>Dothideomycetes</taxon>
        <taxon>Pleosporomycetidae</taxon>
        <taxon>Pleosporales</taxon>
        <taxon>Pleosporineae</taxon>
        <taxon>Phaeosphaeriaceae</taxon>
        <taxon>Parastagonospora</taxon>
    </lineage>
</organism>
<gene>
    <name evidence="2" type="ORF">JI435_135250</name>
</gene>
<proteinExistence type="predicted"/>
<keyword evidence="3" id="KW-1185">Reference proteome</keyword>
<reference evidence="3" key="1">
    <citation type="journal article" date="2021" name="BMC Genomics">
        <title>Chromosome-level genome assembly and manually-curated proteome of model necrotroph Parastagonospora nodorum Sn15 reveals a genome-wide trove of candidate effector homologs, and redundancy of virulence-related functions within an accessory chromosome.</title>
        <authorList>
            <person name="Bertazzoni S."/>
            <person name="Jones D.A.B."/>
            <person name="Phan H.T."/>
            <person name="Tan K.-C."/>
            <person name="Hane J.K."/>
        </authorList>
    </citation>
    <scope>NUCLEOTIDE SEQUENCE [LARGE SCALE GENOMIC DNA]</scope>
    <source>
        <strain evidence="3">SN15 / ATCC MYA-4574 / FGSC 10173)</strain>
    </source>
</reference>
<accession>A0A7U2IB89</accession>
<dbReference type="PANTHER" id="PTHR24148">
    <property type="entry name" value="ANKYRIN REPEAT DOMAIN-CONTAINING PROTEIN 39 HOMOLOG-RELATED"/>
    <property type="match status" value="1"/>
</dbReference>